<evidence type="ECO:0000259" key="6">
    <source>
        <dbReference type="Pfam" id="PF01416"/>
    </source>
</evidence>
<dbReference type="GO" id="GO:0031119">
    <property type="term" value="P:tRNA pseudouridine synthesis"/>
    <property type="evidence" value="ECO:0007669"/>
    <property type="project" value="TreeGrafter"/>
</dbReference>
<dbReference type="Gene3D" id="3.30.70.580">
    <property type="entry name" value="Pseudouridine synthase I, catalytic domain, N-terminal subdomain"/>
    <property type="match status" value="1"/>
</dbReference>
<keyword evidence="2" id="KW-0819">tRNA processing</keyword>
<dbReference type="AlphaFoldDB" id="A0AAE0PC84"/>
<evidence type="ECO:0000256" key="2">
    <source>
        <dbReference type="ARBA" id="ARBA00022694"/>
    </source>
</evidence>
<feature type="region of interest" description="Disordered" evidence="5">
    <location>
        <begin position="655"/>
        <end position="693"/>
    </location>
</feature>
<feature type="compositionally biased region" description="Basic and acidic residues" evidence="5">
    <location>
        <begin position="655"/>
        <end position="670"/>
    </location>
</feature>
<sequence length="693" mass="78027">MQKLVRTHFKNQKQSELRRRRRFRIRNECMGIPGSIRTFDCLRTRGKAIGVSLGIPTKSIIEGFKSKRGTIKIQLRTFTKGPTFHSQEDSSSMAKPPANYDRWPKESLVKRIQELEDELRRQGQGPEVQQAERADERALEAAVASTEADLKAADKKKKKAAKFDPGKYSTRLIALKFAYLGKNYNGFEYQSSAKMPSIEEELWKALVKSCLIFPERPDEVDFGPWEYSKCGRTDRGVSAFGQVIGIRVRSNKPLPKEVPRGQTGGEDVVMAEATAQQQAAEGSADVDHQKPEWDHIADEIPYCRVLNRLLPPDIRIMAWAPVLPPNFSARFSCRERQYRYFFTQPAFAPMPSSLEAPGSSKAGKQGWLDIDKMREAAKMFEGVHDFRNFCKIDPGKQITNFSRRIFESDIVEVKDAESDLPYLGLPEFQPTAGADGSHPKVYYFHVRGSAFLWHQIRHMVAVLFLVGQGLEPPSITQQLLDVEKNPRKPNYVMADEVPLVLWDCIFPKLSDDEAGAAPGTGNGDDSHDPEASGDVDMVDCIDWVWQGEDDPMSLYGAQGLVSELWGTWRERKMDEILANRLLNFVATKPNLERRLFTKGAPIAPPKGIKKVYEGGNKAQFRGSYTPLFKRQLLASAKEVNDKYAQQFGFKDAEEMAKTKDWRSAVRAQKDKNKKAGGRGKAKGAEQPPAEASS</sequence>
<dbReference type="InterPro" id="IPR001406">
    <property type="entry name" value="PsdUridine_synth_TruA"/>
</dbReference>
<dbReference type="InterPro" id="IPR020103">
    <property type="entry name" value="PsdUridine_synth_cat_dom_sf"/>
</dbReference>
<dbReference type="InterPro" id="IPR041707">
    <property type="entry name" value="Pus3-like"/>
</dbReference>
<dbReference type="GO" id="GO:0009982">
    <property type="term" value="F:pseudouridine synthase activity"/>
    <property type="evidence" value="ECO:0007669"/>
    <property type="project" value="InterPro"/>
</dbReference>
<keyword evidence="4" id="KW-0175">Coiled coil</keyword>
<organism evidence="7 8">
    <name type="scientific">Sordaria brevicollis</name>
    <dbReference type="NCBI Taxonomy" id="83679"/>
    <lineage>
        <taxon>Eukaryota</taxon>
        <taxon>Fungi</taxon>
        <taxon>Dikarya</taxon>
        <taxon>Ascomycota</taxon>
        <taxon>Pezizomycotina</taxon>
        <taxon>Sordariomycetes</taxon>
        <taxon>Sordariomycetidae</taxon>
        <taxon>Sordariales</taxon>
        <taxon>Sordariaceae</taxon>
        <taxon>Sordaria</taxon>
    </lineage>
</organism>
<evidence type="ECO:0000313" key="8">
    <source>
        <dbReference type="Proteomes" id="UP001281003"/>
    </source>
</evidence>
<keyword evidence="3" id="KW-0413">Isomerase</keyword>
<dbReference type="GO" id="GO:0005634">
    <property type="term" value="C:nucleus"/>
    <property type="evidence" value="ECO:0007669"/>
    <property type="project" value="TreeGrafter"/>
</dbReference>
<dbReference type="InterPro" id="IPR020095">
    <property type="entry name" value="PsdUridine_synth_TruA_C"/>
</dbReference>
<evidence type="ECO:0000256" key="5">
    <source>
        <dbReference type="SAM" id="MobiDB-lite"/>
    </source>
</evidence>
<accession>A0AAE0PC84</accession>
<dbReference type="SUPFAM" id="SSF55120">
    <property type="entry name" value="Pseudouridine synthase"/>
    <property type="match status" value="1"/>
</dbReference>
<reference evidence="7" key="2">
    <citation type="submission" date="2023-07" db="EMBL/GenBank/DDBJ databases">
        <authorList>
            <consortium name="Lawrence Berkeley National Laboratory"/>
            <person name="Haridas S."/>
            <person name="Hensen N."/>
            <person name="Bonometti L."/>
            <person name="Westerberg I."/>
            <person name="Brannstrom I.O."/>
            <person name="Guillou S."/>
            <person name="Cros-Aarteil S."/>
            <person name="Calhoun S."/>
            <person name="Kuo A."/>
            <person name="Mondo S."/>
            <person name="Pangilinan J."/>
            <person name="Riley R."/>
            <person name="LaButti K."/>
            <person name="Andreopoulos B."/>
            <person name="Lipzen A."/>
            <person name="Chen C."/>
            <person name="Yanf M."/>
            <person name="Daum C."/>
            <person name="Ng V."/>
            <person name="Clum A."/>
            <person name="Steindorff A."/>
            <person name="Ohm R."/>
            <person name="Martin F."/>
            <person name="Silar P."/>
            <person name="Natvig D."/>
            <person name="Lalanne C."/>
            <person name="Gautier V."/>
            <person name="Ament-velasquez S.L."/>
            <person name="Kruys A."/>
            <person name="Hutchinson M.I."/>
            <person name="Powell A.J."/>
            <person name="Barry K."/>
            <person name="Miller A.N."/>
            <person name="Grigoriev I.V."/>
            <person name="Debuchy R."/>
            <person name="Gladieux P."/>
            <person name="Thoren M.H."/>
            <person name="Johannesson H."/>
        </authorList>
    </citation>
    <scope>NUCLEOTIDE SEQUENCE</scope>
    <source>
        <strain evidence="7">FGSC 1904</strain>
    </source>
</reference>
<protein>
    <submittedName>
        <fullName evidence="7">Pseudouridine synthase</fullName>
    </submittedName>
</protein>
<evidence type="ECO:0000256" key="4">
    <source>
        <dbReference type="SAM" id="Coils"/>
    </source>
</evidence>
<dbReference type="GO" id="GO:1990481">
    <property type="term" value="P:mRNA pseudouridine synthesis"/>
    <property type="evidence" value="ECO:0007669"/>
    <property type="project" value="TreeGrafter"/>
</dbReference>
<evidence type="ECO:0000313" key="7">
    <source>
        <dbReference type="EMBL" id="KAK3397291.1"/>
    </source>
</evidence>
<dbReference type="InterPro" id="IPR020097">
    <property type="entry name" value="PsdUridine_synth_TruA_a/b_dom"/>
</dbReference>
<dbReference type="PANTHER" id="PTHR11142">
    <property type="entry name" value="PSEUDOURIDYLATE SYNTHASE"/>
    <property type="match status" value="1"/>
</dbReference>
<dbReference type="Gene3D" id="3.30.70.660">
    <property type="entry name" value="Pseudouridine synthase I, catalytic domain, C-terminal subdomain"/>
    <property type="match status" value="1"/>
</dbReference>
<dbReference type="EMBL" id="JAUTDP010000008">
    <property type="protein sequence ID" value="KAK3397291.1"/>
    <property type="molecule type" value="Genomic_DNA"/>
</dbReference>
<reference evidence="7" key="1">
    <citation type="journal article" date="2023" name="Mol. Phylogenet. Evol.">
        <title>Genome-scale phylogeny and comparative genomics of the fungal order Sordariales.</title>
        <authorList>
            <person name="Hensen N."/>
            <person name="Bonometti L."/>
            <person name="Westerberg I."/>
            <person name="Brannstrom I.O."/>
            <person name="Guillou S."/>
            <person name="Cros-Aarteil S."/>
            <person name="Calhoun S."/>
            <person name="Haridas S."/>
            <person name="Kuo A."/>
            <person name="Mondo S."/>
            <person name="Pangilinan J."/>
            <person name="Riley R."/>
            <person name="LaButti K."/>
            <person name="Andreopoulos B."/>
            <person name="Lipzen A."/>
            <person name="Chen C."/>
            <person name="Yan M."/>
            <person name="Daum C."/>
            <person name="Ng V."/>
            <person name="Clum A."/>
            <person name="Steindorff A."/>
            <person name="Ohm R.A."/>
            <person name="Martin F."/>
            <person name="Silar P."/>
            <person name="Natvig D.O."/>
            <person name="Lalanne C."/>
            <person name="Gautier V."/>
            <person name="Ament-Velasquez S.L."/>
            <person name="Kruys A."/>
            <person name="Hutchinson M.I."/>
            <person name="Powell A.J."/>
            <person name="Barry K."/>
            <person name="Miller A.N."/>
            <person name="Grigoriev I.V."/>
            <person name="Debuchy R."/>
            <person name="Gladieux P."/>
            <person name="Hiltunen Thoren M."/>
            <person name="Johannesson H."/>
        </authorList>
    </citation>
    <scope>NUCLEOTIDE SEQUENCE</scope>
    <source>
        <strain evidence="7">FGSC 1904</strain>
    </source>
</reference>
<dbReference type="Pfam" id="PF01416">
    <property type="entry name" value="PseudoU_synth_1"/>
    <property type="match status" value="1"/>
</dbReference>
<name>A0AAE0PC84_SORBR</name>
<dbReference type="GO" id="GO:0003723">
    <property type="term" value="F:RNA binding"/>
    <property type="evidence" value="ECO:0007669"/>
    <property type="project" value="InterPro"/>
</dbReference>
<feature type="coiled-coil region" evidence="4">
    <location>
        <begin position="105"/>
        <end position="156"/>
    </location>
</feature>
<comment type="caution">
    <text evidence="7">The sequence shown here is derived from an EMBL/GenBank/DDBJ whole genome shotgun (WGS) entry which is preliminary data.</text>
</comment>
<gene>
    <name evidence="7" type="ORF">B0T20DRAFT_253977</name>
</gene>
<keyword evidence="8" id="KW-1185">Reference proteome</keyword>
<dbReference type="GO" id="GO:0005737">
    <property type="term" value="C:cytoplasm"/>
    <property type="evidence" value="ECO:0007669"/>
    <property type="project" value="TreeGrafter"/>
</dbReference>
<dbReference type="NCBIfam" id="TIGR00071">
    <property type="entry name" value="hisT_truA"/>
    <property type="match status" value="1"/>
</dbReference>
<feature type="domain" description="Pseudouridine synthase I TruA alpha/beta" evidence="6">
    <location>
        <begin position="376"/>
        <end position="507"/>
    </location>
</feature>
<evidence type="ECO:0000256" key="3">
    <source>
        <dbReference type="ARBA" id="ARBA00023235"/>
    </source>
</evidence>
<comment type="similarity">
    <text evidence="1">Belongs to the tRNA pseudouridine synthase TruA family.</text>
</comment>
<dbReference type="InterPro" id="IPR020094">
    <property type="entry name" value="TruA/RsuA/RluB/E/F_N"/>
</dbReference>
<feature type="compositionally biased region" description="Basic residues" evidence="5">
    <location>
        <begin position="671"/>
        <end position="681"/>
    </location>
</feature>
<proteinExistence type="inferred from homology"/>
<dbReference type="Proteomes" id="UP001281003">
    <property type="component" value="Unassembled WGS sequence"/>
</dbReference>
<dbReference type="CDD" id="cd02569">
    <property type="entry name" value="PseudoU_synth_ScPus3"/>
    <property type="match status" value="1"/>
</dbReference>
<dbReference type="PANTHER" id="PTHR11142:SF5">
    <property type="entry name" value="TRNA PSEUDOURIDINE(38_39) SYNTHASE"/>
    <property type="match status" value="1"/>
</dbReference>
<dbReference type="HAMAP" id="MF_00171">
    <property type="entry name" value="TruA"/>
    <property type="match status" value="1"/>
</dbReference>
<evidence type="ECO:0000256" key="1">
    <source>
        <dbReference type="ARBA" id="ARBA00009375"/>
    </source>
</evidence>